<sequence>MGLAGRGAVAIWHDIAPEGREEFYAWHGIEHMPERVAIPGFLRGRRYVASAADLEFFNLYEARDHATVTGPDYAARLNAPTPWTLKAVKHFRSVARSICRVAVSLGRGEGGLAATVRYDVEDASAEAHLASMRDRLLPGLAAQPGIAGVHLLVADAEASAVENAERKARAEPNRIPRWIVVVEGWGDEAPFAAFCQDQLTLNQLLAPGVVGTPQLGLYRLQAVCQRPLAGEGA</sequence>
<dbReference type="RefSeq" id="WP_019400077.1">
    <property type="nucleotide sequence ID" value="NZ_JACIEN010000010.1"/>
</dbReference>
<dbReference type="AlphaFoldDB" id="A0A840C2T7"/>
<comment type="caution">
    <text evidence="1">The sequence shown here is derived from an EMBL/GenBank/DDBJ whole genome shotgun (WGS) entry which is preliminary data.</text>
</comment>
<dbReference type="Proteomes" id="UP000577362">
    <property type="component" value="Unassembled WGS sequence"/>
</dbReference>
<keyword evidence="2" id="KW-1185">Reference proteome</keyword>
<reference evidence="1 2" key="1">
    <citation type="submission" date="2020-08" db="EMBL/GenBank/DDBJ databases">
        <title>Genomic Encyclopedia of Type Strains, Phase IV (KMG-IV): sequencing the most valuable type-strain genomes for metagenomic binning, comparative biology and taxonomic classification.</title>
        <authorList>
            <person name="Goeker M."/>
        </authorList>
    </citation>
    <scope>NUCLEOTIDE SEQUENCE [LARGE SCALE GENOMIC DNA]</scope>
    <source>
        <strain evidence="1 2">DSM 103737</strain>
    </source>
</reference>
<dbReference type="EMBL" id="JACIEN010000010">
    <property type="protein sequence ID" value="MBB4019934.1"/>
    <property type="molecule type" value="Genomic_DNA"/>
</dbReference>
<organism evidence="1 2">
    <name type="scientific">Chelatococcus caeni</name>
    <dbReference type="NCBI Taxonomy" id="1348468"/>
    <lineage>
        <taxon>Bacteria</taxon>
        <taxon>Pseudomonadati</taxon>
        <taxon>Pseudomonadota</taxon>
        <taxon>Alphaproteobacteria</taxon>
        <taxon>Hyphomicrobiales</taxon>
        <taxon>Chelatococcaceae</taxon>
        <taxon>Chelatococcus</taxon>
    </lineage>
</organism>
<evidence type="ECO:0000313" key="2">
    <source>
        <dbReference type="Proteomes" id="UP000577362"/>
    </source>
</evidence>
<protein>
    <submittedName>
        <fullName evidence="1">Uncharacterized protein</fullName>
    </submittedName>
</protein>
<proteinExistence type="predicted"/>
<accession>A0A840C2T7</accession>
<gene>
    <name evidence="1" type="ORF">GGR16_004995</name>
</gene>
<evidence type="ECO:0000313" key="1">
    <source>
        <dbReference type="EMBL" id="MBB4019934.1"/>
    </source>
</evidence>
<name>A0A840C2T7_9HYPH</name>